<keyword evidence="1" id="KW-0732">Signal</keyword>
<feature type="signal peptide" evidence="1">
    <location>
        <begin position="1"/>
        <end position="19"/>
    </location>
</feature>
<dbReference type="PROSITE" id="PS51257">
    <property type="entry name" value="PROKAR_LIPOPROTEIN"/>
    <property type="match status" value="1"/>
</dbReference>
<dbReference type="AlphaFoldDB" id="A0A919JEP8"/>
<sequence length="379" mass="39491">MRRLAGIAAAALLTVGSAACRSGPEVDWARVHPVPTAEINGSAPLDPAALVAGTPGFVLAGVTHAASVGPEEPFPGEPYSAAVAFSPDGHTWRRPTREAFETAPGSYATAVTALVWFRKAYWAFGTERGSEDATVTVWRSVDGERWARAARVPDVQHPGSLTVGEVQGRLLLLSYRYRAPTQWWQSSDGARWQPGPSPLGTGSAGAPTKLGVLVFGSEPDARGVVYKVRPDGVTDISARLRGVRHARGAVTVDGRTVVVGEARSASGRTGVPGAWRTGDGEHWQASTGFELGNGLVDPRVEAVGPAGHGFLAVGRAGPAGGLVGMAWTSPDGERWKVLGRPPSAELIAPAYRAGRVVVAGKVLVRRPAELPGAAVVTYG</sequence>
<proteinExistence type="predicted"/>
<evidence type="ECO:0008006" key="4">
    <source>
        <dbReference type="Google" id="ProtNLM"/>
    </source>
</evidence>
<organism evidence="2 3">
    <name type="scientific">Actinoplanes nipponensis</name>
    <dbReference type="NCBI Taxonomy" id="135950"/>
    <lineage>
        <taxon>Bacteria</taxon>
        <taxon>Bacillati</taxon>
        <taxon>Actinomycetota</taxon>
        <taxon>Actinomycetes</taxon>
        <taxon>Micromonosporales</taxon>
        <taxon>Micromonosporaceae</taxon>
        <taxon>Actinoplanes</taxon>
    </lineage>
</organism>
<protein>
    <recommendedName>
        <fullName evidence="4">Exo-alpha-sialidase</fullName>
    </recommendedName>
</protein>
<accession>A0A919JEP8</accession>
<dbReference type="EMBL" id="BOMQ01000018">
    <property type="protein sequence ID" value="GIE47970.1"/>
    <property type="molecule type" value="Genomic_DNA"/>
</dbReference>
<keyword evidence="3" id="KW-1185">Reference proteome</keyword>
<gene>
    <name evidence="2" type="ORF">Ani05nite_15040</name>
</gene>
<name>A0A919JEP8_9ACTN</name>
<evidence type="ECO:0000313" key="2">
    <source>
        <dbReference type="EMBL" id="GIE47970.1"/>
    </source>
</evidence>
<feature type="chain" id="PRO_5039703273" description="Exo-alpha-sialidase" evidence="1">
    <location>
        <begin position="20"/>
        <end position="379"/>
    </location>
</feature>
<evidence type="ECO:0000256" key="1">
    <source>
        <dbReference type="SAM" id="SignalP"/>
    </source>
</evidence>
<dbReference type="SUPFAM" id="SSF50939">
    <property type="entry name" value="Sialidases"/>
    <property type="match status" value="2"/>
</dbReference>
<dbReference type="InterPro" id="IPR036278">
    <property type="entry name" value="Sialidase_sf"/>
</dbReference>
<comment type="caution">
    <text evidence="2">The sequence shown here is derived from an EMBL/GenBank/DDBJ whole genome shotgun (WGS) entry which is preliminary data.</text>
</comment>
<reference evidence="2" key="1">
    <citation type="submission" date="2021-01" db="EMBL/GenBank/DDBJ databases">
        <title>Whole genome shotgun sequence of Actinoplanes nipponensis NBRC 14063.</title>
        <authorList>
            <person name="Komaki H."/>
            <person name="Tamura T."/>
        </authorList>
    </citation>
    <scope>NUCLEOTIDE SEQUENCE</scope>
    <source>
        <strain evidence="2">NBRC 14063</strain>
    </source>
</reference>
<dbReference type="Proteomes" id="UP000647172">
    <property type="component" value="Unassembled WGS sequence"/>
</dbReference>
<evidence type="ECO:0000313" key="3">
    <source>
        <dbReference type="Proteomes" id="UP000647172"/>
    </source>
</evidence>